<dbReference type="eggNOG" id="KOG2489">
    <property type="taxonomic scope" value="Eukaryota"/>
</dbReference>
<evidence type="ECO:0000259" key="8">
    <source>
        <dbReference type="Pfam" id="PF14578"/>
    </source>
</evidence>
<dbReference type="GO" id="GO:0006412">
    <property type="term" value="P:translation"/>
    <property type="evidence" value="ECO:0007669"/>
    <property type="project" value="UniProtKB-KW"/>
</dbReference>
<name>D7M1E9_ARALL</name>
<dbReference type="EMBL" id="GL348718">
    <property type="protein sequence ID" value="EFH47603.1"/>
    <property type="molecule type" value="Genomic_DNA"/>
</dbReference>
<dbReference type="Gene3D" id="2.40.30.10">
    <property type="entry name" value="Translation factors"/>
    <property type="match status" value="1"/>
</dbReference>
<feature type="domain" description="Elongation factor Tu-type" evidence="8">
    <location>
        <begin position="124"/>
        <end position="195"/>
    </location>
</feature>
<evidence type="ECO:0000256" key="1">
    <source>
        <dbReference type="ARBA" id="ARBA00004141"/>
    </source>
</evidence>
<evidence type="ECO:0000256" key="4">
    <source>
        <dbReference type="ARBA" id="ARBA00022989"/>
    </source>
</evidence>
<accession>D7M1E9</accession>
<keyword evidence="10" id="KW-1185">Reference proteome</keyword>
<dbReference type="Gramene" id="scaffold_600884.1">
    <property type="protein sequence ID" value="scaffold_600884.1"/>
    <property type="gene ID" value="scaffold_600884.1"/>
</dbReference>
<evidence type="ECO:0000256" key="7">
    <source>
        <dbReference type="SAM" id="Phobius"/>
    </source>
</evidence>
<feature type="compositionally biased region" description="Basic and acidic residues" evidence="6">
    <location>
        <begin position="288"/>
        <end position="305"/>
    </location>
</feature>
<evidence type="ECO:0000256" key="2">
    <source>
        <dbReference type="ARBA" id="ARBA00009310"/>
    </source>
</evidence>
<dbReference type="GO" id="GO:0012505">
    <property type="term" value="C:endomembrane system"/>
    <property type="evidence" value="ECO:0007669"/>
    <property type="project" value="TreeGrafter"/>
</dbReference>
<dbReference type="Pfam" id="PF14578">
    <property type="entry name" value="GTP_EFTU_D4"/>
    <property type="match status" value="1"/>
</dbReference>
<feature type="region of interest" description="Disordered" evidence="6">
    <location>
        <begin position="280"/>
        <end position="305"/>
    </location>
</feature>
<feature type="region of interest" description="Disordered" evidence="6">
    <location>
        <begin position="611"/>
        <end position="630"/>
    </location>
</feature>
<feature type="transmembrane region" description="Helical" evidence="7">
    <location>
        <begin position="503"/>
        <end position="522"/>
    </location>
</feature>
<reference evidence="10" key="1">
    <citation type="journal article" date="2011" name="Nat. Genet.">
        <title>The Arabidopsis lyrata genome sequence and the basis of rapid genome size change.</title>
        <authorList>
            <person name="Hu T.T."/>
            <person name="Pattyn P."/>
            <person name="Bakker E.G."/>
            <person name="Cao J."/>
            <person name="Cheng J.-F."/>
            <person name="Clark R.M."/>
            <person name="Fahlgren N."/>
            <person name="Fawcett J.A."/>
            <person name="Grimwood J."/>
            <person name="Gundlach H."/>
            <person name="Haberer G."/>
            <person name="Hollister J.D."/>
            <person name="Ossowski S."/>
            <person name="Ottilar R.P."/>
            <person name="Salamov A.A."/>
            <person name="Schneeberger K."/>
            <person name="Spannagl M."/>
            <person name="Wang X."/>
            <person name="Yang L."/>
            <person name="Nasrallah M.E."/>
            <person name="Bergelson J."/>
            <person name="Carrington J.C."/>
            <person name="Gaut B.S."/>
            <person name="Schmutz J."/>
            <person name="Mayer K.F.X."/>
            <person name="Van de Peer Y."/>
            <person name="Grigoriev I.V."/>
            <person name="Nordborg M."/>
            <person name="Weigel D."/>
            <person name="Guo Y.-L."/>
        </authorList>
    </citation>
    <scope>NUCLEOTIDE SEQUENCE [LARGE SCALE GENOMIC DNA]</scope>
    <source>
        <strain evidence="10">cv. MN47</strain>
    </source>
</reference>
<dbReference type="GO" id="GO:0005525">
    <property type="term" value="F:GTP binding"/>
    <property type="evidence" value="ECO:0007669"/>
    <property type="project" value="UniProtKB-KW"/>
</dbReference>
<feature type="transmembrane region" description="Helical" evidence="7">
    <location>
        <begin position="467"/>
        <end position="483"/>
    </location>
</feature>
<sequence length="630" mass="71695">MESVNNLTTSAEGVLAVASTTYSLKVLVDFLTSPEVNIPVRALDLGTITPVEIRKAFKISDGKRQFSTILAFGVDVTHEASRLAARLQVKVIRCSVLETLCQLFKDHIRRLGEETEMDDEAIFPCVLRILPNCVFNKDDPVVLGVLVVYGFIKVGTPICNLRSGCLDIGRIAWIEKDHRSVNAARLGDTVMIKIVASNPEERGLSFGSHFDISDDILVSHVSRKSINVLKSRYREVDGKDSVEWVSNWKPNVTINLVTRMNLFTISAVATYLPKRKADKKKSLLGNPKDSDESKVEVEEVDGKDSDLKDEGHVEWVSYWKPNVTNNLVDDFTRDKLILINETVSELPLNLEVSPISMTKWQLFQQIDQSFQIHRSYGSMLDGESDELKGVFGRKSLSVGRHNVVSMLHSVFDFLAFKNAIELPVTFPADIQFWNKNKSMEGLSAKSVVLNFICQFIIFLYLLDNDTSWMILASSGVGVCIEFWKIGKAMRIETKEYDDIAIKFLSYALLLLVVGFSIYSLAYERHKSFIMMCPQLFINYKLKSVAHLPWRQMTYKFLNTIIDDLFAFVIKMPMLHRLSVFRDDVIFLIYLYQRWVYPVDKTRVNEFGFGGEDESVDTKKISDQEDDKKTN</sequence>
<comment type="subcellular location">
    <subcellularLocation>
        <location evidence="1">Membrane</location>
        <topology evidence="1">Multi-pass membrane protein</topology>
    </subcellularLocation>
</comment>
<evidence type="ECO:0000313" key="10">
    <source>
        <dbReference type="Proteomes" id="UP000008694"/>
    </source>
</evidence>
<dbReference type="PANTHER" id="PTHR21347:SF0">
    <property type="entry name" value="LIPID SCRAMBLASE CLPTM1L"/>
    <property type="match status" value="1"/>
</dbReference>
<keyword evidence="4 7" id="KW-1133">Transmembrane helix</keyword>
<dbReference type="PANTHER" id="PTHR21347">
    <property type="entry name" value="CLEFT LIP AND PALATE ASSOCIATED TRANSMEMBRANE PROTEIN-RELATED"/>
    <property type="match status" value="1"/>
</dbReference>
<dbReference type="eggNOG" id="KOG1144">
    <property type="taxonomic scope" value="Eukaryota"/>
</dbReference>
<feature type="compositionally biased region" description="Basic and acidic residues" evidence="6">
    <location>
        <begin position="615"/>
        <end position="630"/>
    </location>
</feature>
<dbReference type="Proteomes" id="UP000008694">
    <property type="component" value="Unassembled WGS sequence"/>
</dbReference>
<dbReference type="SUPFAM" id="SSF50447">
    <property type="entry name" value="Translation proteins"/>
    <property type="match status" value="1"/>
</dbReference>
<evidence type="ECO:0000256" key="3">
    <source>
        <dbReference type="ARBA" id="ARBA00022692"/>
    </source>
</evidence>
<dbReference type="InterPro" id="IPR008429">
    <property type="entry name" value="CLPTM1"/>
</dbReference>
<dbReference type="STRING" id="81972.D7M1E9"/>
<dbReference type="HOGENOM" id="CLU_434367_0_0_1"/>
<dbReference type="GO" id="GO:0016020">
    <property type="term" value="C:membrane"/>
    <property type="evidence" value="ECO:0007669"/>
    <property type="project" value="UniProtKB-SubCell"/>
</dbReference>
<dbReference type="AlphaFoldDB" id="D7M1E9"/>
<protein>
    <recommendedName>
        <fullName evidence="8">Elongation factor Tu-type domain-containing protein</fullName>
    </recommendedName>
</protein>
<evidence type="ECO:0000313" key="9">
    <source>
        <dbReference type="EMBL" id="EFH47603.1"/>
    </source>
</evidence>
<evidence type="ECO:0000256" key="5">
    <source>
        <dbReference type="ARBA" id="ARBA00023136"/>
    </source>
</evidence>
<keyword evidence="3 7" id="KW-0812">Transmembrane</keyword>
<organism evidence="10">
    <name type="scientific">Arabidopsis lyrata subsp. lyrata</name>
    <name type="common">Lyre-leaved rock-cress</name>
    <dbReference type="NCBI Taxonomy" id="81972"/>
    <lineage>
        <taxon>Eukaryota</taxon>
        <taxon>Viridiplantae</taxon>
        <taxon>Streptophyta</taxon>
        <taxon>Embryophyta</taxon>
        <taxon>Tracheophyta</taxon>
        <taxon>Spermatophyta</taxon>
        <taxon>Magnoliopsida</taxon>
        <taxon>eudicotyledons</taxon>
        <taxon>Gunneridae</taxon>
        <taxon>Pentapetalae</taxon>
        <taxon>rosids</taxon>
        <taxon>malvids</taxon>
        <taxon>Brassicales</taxon>
        <taxon>Brassicaceae</taxon>
        <taxon>Camelineae</taxon>
        <taxon>Arabidopsis</taxon>
    </lineage>
</organism>
<comment type="similarity">
    <text evidence="2">Belongs to the CLPTM1 family.</text>
</comment>
<dbReference type="InterPro" id="IPR029459">
    <property type="entry name" value="EFTU-type"/>
</dbReference>
<dbReference type="SUPFAM" id="SSF52156">
    <property type="entry name" value="Initiation factor IF2/eIF5b, domain 3"/>
    <property type="match status" value="1"/>
</dbReference>
<gene>
    <name evidence="9" type="ORF">ARALYDRAFT_908827</name>
</gene>
<evidence type="ECO:0000256" key="6">
    <source>
        <dbReference type="SAM" id="MobiDB-lite"/>
    </source>
</evidence>
<dbReference type="InterPro" id="IPR036925">
    <property type="entry name" value="TIF_IF2_dom3_sf"/>
</dbReference>
<proteinExistence type="inferred from homology"/>
<dbReference type="InterPro" id="IPR009000">
    <property type="entry name" value="Transl_B-barrel_sf"/>
</dbReference>
<dbReference type="Gene3D" id="3.40.50.10050">
    <property type="entry name" value="Translation initiation factor IF- 2, domain 3"/>
    <property type="match status" value="1"/>
</dbReference>
<dbReference type="Pfam" id="PF05602">
    <property type="entry name" value="CLPTM1"/>
    <property type="match status" value="1"/>
</dbReference>
<keyword evidence="5 7" id="KW-0472">Membrane</keyword>